<accession>A0A5B7K5U5</accession>
<dbReference type="Proteomes" id="UP000324222">
    <property type="component" value="Unassembled WGS sequence"/>
</dbReference>
<feature type="region of interest" description="Disordered" evidence="1">
    <location>
        <begin position="61"/>
        <end position="98"/>
    </location>
</feature>
<organism evidence="2 3">
    <name type="scientific">Portunus trituberculatus</name>
    <name type="common">Swimming crab</name>
    <name type="synonym">Neptunus trituberculatus</name>
    <dbReference type="NCBI Taxonomy" id="210409"/>
    <lineage>
        <taxon>Eukaryota</taxon>
        <taxon>Metazoa</taxon>
        <taxon>Ecdysozoa</taxon>
        <taxon>Arthropoda</taxon>
        <taxon>Crustacea</taxon>
        <taxon>Multicrustacea</taxon>
        <taxon>Malacostraca</taxon>
        <taxon>Eumalacostraca</taxon>
        <taxon>Eucarida</taxon>
        <taxon>Decapoda</taxon>
        <taxon>Pleocyemata</taxon>
        <taxon>Brachyura</taxon>
        <taxon>Eubrachyura</taxon>
        <taxon>Portunoidea</taxon>
        <taxon>Portunidae</taxon>
        <taxon>Portuninae</taxon>
        <taxon>Portunus</taxon>
    </lineage>
</organism>
<name>A0A5B7K5U5_PORTR</name>
<dbReference type="EMBL" id="VSRR010131267">
    <property type="protein sequence ID" value="MPD02410.1"/>
    <property type="molecule type" value="Genomic_DNA"/>
</dbReference>
<gene>
    <name evidence="2" type="ORF">E2C01_097989</name>
</gene>
<evidence type="ECO:0000313" key="3">
    <source>
        <dbReference type="Proteomes" id="UP000324222"/>
    </source>
</evidence>
<protein>
    <submittedName>
        <fullName evidence="2">Uncharacterized protein</fullName>
    </submittedName>
</protein>
<evidence type="ECO:0000256" key="1">
    <source>
        <dbReference type="SAM" id="MobiDB-lite"/>
    </source>
</evidence>
<comment type="caution">
    <text evidence="2">The sequence shown here is derived from an EMBL/GenBank/DDBJ whole genome shotgun (WGS) entry which is preliminary data.</text>
</comment>
<reference evidence="2 3" key="1">
    <citation type="submission" date="2019-05" db="EMBL/GenBank/DDBJ databases">
        <title>Another draft genome of Portunus trituberculatus and its Hox gene families provides insights of decapod evolution.</title>
        <authorList>
            <person name="Jeong J.-H."/>
            <person name="Song I."/>
            <person name="Kim S."/>
            <person name="Choi T."/>
            <person name="Kim D."/>
            <person name="Ryu S."/>
            <person name="Kim W."/>
        </authorList>
    </citation>
    <scope>NUCLEOTIDE SEQUENCE [LARGE SCALE GENOMIC DNA]</scope>
    <source>
        <tissue evidence="2">Muscle</tissue>
    </source>
</reference>
<sequence length="118" mass="13309">MRDEGDEACLPWWPKITTALTNGNGGRIIGTCLLFTNRQRGENTQGRGRCGLGNALRQKEKVTQEFHTRRKTSRDRRETQEGVLGVSHRPATSSAFPQQRWVISPHQLINTDWGSHGV</sequence>
<evidence type="ECO:0000313" key="2">
    <source>
        <dbReference type="EMBL" id="MPD02410.1"/>
    </source>
</evidence>
<proteinExistence type="predicted"/>
<dbReference type="AlphaFoldDB" id="A0A5B7K5U5"/>
<keyword evidence="3" id="KW-1185">Reference proteome</keyword>